<dbReference type="EMBL" id="BPQB01000025">
    <property type="protein sequence ID" value="GJE92217.1"/>
    <property type="molecule type" value="Genomic_DNA"/>
</dbReference>
<dbReference type="GO" id="GO:0005634">
    <property type="term" value="C:nucleus"/>
    <property type="evidence" value="ECO:0007669"/>
    <property type="project" value="TreeGrafter"/>
</dbReference>
<dbReference type="GO" id="GO:0016538">
    <property type="term" value="F:cyclin-dependent protein serine/threonine kinase regulator activity"/>
    <property type="evidence" value="ECO:0007669"/>
    <property type="project" value="TreeGrafter"/>
</dbReference>
<evidence type="ECO:0008006" key="4">
    <source>
        <dbReference type="Google" id="ProtNLM"/>
    </source>
</evidence>
<dbReference type="InterPro" id="IPR013922">
    <property type="entry name" value="Cyclin_PHO80-like"/>
</dbReference>
<dbReference type="AlphaFoldDB" id="A0A9P3LFP1"/>
<dbReference type="InterPro" id="IPR036915">
    <property type="entry name" value="Cyclin-like_sf"/>
</dbReference>
<protein>
    <recommendedName>
        <fullName evidence="4">Cyclin N-terminal domain-containing protein</fullName>
    </recommendedName>
</protein>
<dbReference type="SUPFAM" id="SSF47954">
    <property type="entry name" value="Cyclin-like"/>
    <property type="match status" value="1"/>
</dbReference>
<organism evidence="2 3">
    <name type="scientific">Phanerochaete sordida</name>
    <dbReference type="NCBI Taxonomy" id="48140"/>
    <lineage>
        <taxon>Eukaryota</taxon>
        <taxon>Fungi</taxon>
        <taxon>Dikarya</taxon>
        <taxon>Basidiomycota</taxon>
        <taxon>Agaricomycotina</taxon>
        <taxon>Agaricomycetes</taxon>
        <taxon>Polyporales</taxon>
        <taxon>Phanerochaetaceae</taxon>
        <taxon>Phanerochaete</taxon>
    </lineage>
</organism>
<name>A0A9P3LFP1_9APHY</name>
<feature type="compositionally biased region" description="Polar residues" evidence="1">
    <location>
        <begin position="156"/>
        <end position="168"/>
    </location>
</feature>
<accession>A0A9P3LFP1</accession>
<comment type="caution">
    <text evidence="2">The sequence shown here is derived from an EMBL/GenBank/DDBJ whole genome shotgun (WGS) entry which is preliminary data.</text>
</comment>
<evidence type="ECO:0000313" key="2">
    <source>
        <dbReference type="EMBL" id="GJE92217.1"/>
    </source>
</evidence>
<dbReference type="PANTHER" id="PTHR15615">
    <property type="match status" value="1"/>
</dbReference>
<dbReference type="Gene3D" id="1.10.472.10">
    <property type="entry name" value="Cyclin-like"/>
    <property type="match status" value="1"/>
</dbReference>
<evidence type="ECO:0000313" key="3">
    <source>
        <dbReference type="Proteomes" id="UP000703269"/>
    </source>
</evidence>
<feature type="region of interest" description="Disordered" evidence="1">
    <location>
        <begin position="300"/>
        <end position="329"/>
    </location>
</feature>
<dbReference type="Proteomes" id="UP000703269">
    <property type="component" value="Unassembled WGS sequence"/>
</dbReference>
<proteinExistence type="predicted"/>
<keyword evidence="3" id="KW-1185">Reference proteome</keyword>
<evidence type="ECO:0000256" key="1">
    <source>
        <dbReference type="SAM" id="MobiDB-lite"/>
    </source>
</evidence>
<dbReference type="OrthoDB" id="286814at2759"/>
<dbReference type="PANTHER" id="PTHR15615:SF36">
    <property type="entry name" value="PHO85 CYCLIN-5"/>
    <property type="match status" value="1"/>
</dbReference>
<dbReference type="GO" id="GO:0019901">
    <property type="term" value="F:protein kinase binding"/>
    <property type="evidence" value="ECO:0007669"/>
    <property type="project" value="InterPro"/>
</dbReference>
<feature type="region of interest" description="Disordered" evidence="1">
    <location>
        <begin position="156"/>
        <end position="180"/>
    </location>
</feature>
<feature type="region of interest" description="Disordered" evidence="1">
    <location>
        <begin position="1"/>
        <end position="21"/>
    </location>
</feature>
<gene>
    <name evidence="2" type="ORF">PsYK624_083700</name>
</gene>
<dbReference type="GO" id="GO:0000307">
    <property type="term" value="C:cyclin-dependent protein kinase holoenzyme complex"/>
    <property type="evidence" value="ECO:0007669"/>
    <property type="project" value="TreeGrafter"/>
</dbReference>
<sequence>MHAVSHSLAHRGPGASRARSRWQPYTALNPTCSTQHCSPLSYLHTPASSVLSVSPSTHISPVWNIDPTRKPAPIPFAAQPLQPQPNPVREAQKNKCVTRLVDQAVKSLCDIWHPENVPQEFRACPQDNAAATPACEKKIPSGEIPLMQLPLRNTQLPSPRSPSTQASPFCSPPLPHQTSSPGGCIQGDHLMPIRGFVHEVLRRSRTSTGVLQTALCYLEAVRSKVPGILQQENLKASQPEAFATESAERIILASALEQADADAESSRTCETESGISTMSGTSTATLVDVYMQEPLTAPPTELITNDADPVVPPPVAHTTSKKPSAPLPPLPPSPSPLLCPRRTFLACLILASKFMQDRSYSNKAWAKLAGLPAREIGRCERALGEALEWRLWVGKGPSTSSGALSSSLHRSVARCRSEIVATRNPTCFFPTPTTPAPLFTAQCPTARTCPRGTSNLRRAATMPSLEATPGDGFPCTDAGLAFFEHSDVAMEATLVAEPDMDDFAGAPTLSALAAPARQAALYAGDASSPSLSTPGLAYSPMSTTSSDDGDRAALAACRPSAPPTEAAGTKPFAGDFATWATGAAAYPGSRFAALEPFVVDPPARLPPPSEAVSNPVLLESSVSDLPELLGSFGHGHVGPAHFYPTSHNWSVSDFQH</sequence>
<dbReference type="CDD" id="cd20557">
    <property type="entry name" value="CYCLIN_ScPCL1-like"/>
    <property type="match status" value="1"/>
</dbReference>
<reference evidence="2 3" key="1">
    <citation type="submission" date="2021-08" db="EMBL/GenBank/DDBJ databases">
        <title>Draft Genome Sequence of Phanerochaete sordida strain YK-624.</title>
        <authorList>
            <person name="Mori T."/>
            <person name="Dohra H."/>
            <person name="Suzuki T."/>
            <person name="Kawagishi H."/>
            <person name="Hirai H."/>
        </authorList>
    </citation>
    <scope>NUCLEOTIDE SEQUENCE [LARGE SCALE GENOMIC DNA]</scope>
    <source>
        <strain evidence="2 3">YK-624</strain>
    </source>
</reference>